<evidence type="ECO:0000256" key="1">
    <source>
        <dbReference type="SAM" id="MobiDB-lite"/>
    </source>
</evidence>
<reference evidence="2" key="2">
    <citation type="journal article" date="2018" name="Sci. Data">
        <title>The draft genome sequence of cork oak.</title>
        <authorList>
            <person name="Ramos A.M."/>
            <person name="Usie A."/>
            <person name="Barbosa P."/>
            <person name="Barros P.M."/>
            <person name="Capote T."/>
            <person name="Chaves I."/>
            <person name="Simoes F."/>
            <person name="Abreu I."/>
            <person name="Carrasquinho I."/>
            <person name="Faro C."/>
            <person name="Guimaraes J.B."/>
            <person name="Mendonca D."/>
            <person name="Nobrega F."/>
            <person name="Rodrigues L."/>
            <person name="Saibo N.J.M."/>
            <person name="Varela M.C."/>
            <person name="Egas C."/>
            <person name="Matos J."/>
            <person name="Miguel C.M."/>
            <person name="Oliveira M.M."/>
            <person name="Ricardo C.P."/>
            <person name="Goncalves S."/>
        </authorList>
    </citation>
    <scope>NUCLEOTIDE SEQUENCE [LARGE SCALE GENOMIC DNA]</scope>
    <source>
        <strain evidence="2">HL8</strain>
    </source>
</reference>
<organism evidence="2">
    <name type="scientific">Quercus suber</name>
    <name type="common">Cork oak</name>
    <dbReference type="NCBI Taxonomy" id="58331"/>
    <lineage>
        <taxon>Eukaryota</taxon>
        <taxon>Viridiplantae</taxon>
        <taxon>Streptophyta</taxon>
        <taxon>Embryophyta</taxon>
        <taxon>Tracheophyta</taxon>
        <taxon>Spermatophyta</taxon>
        <taxon>Magnoliopsida</taxon>
        <taxon>eudicotyledons</taxon>
        <taxon>Gunneridae</taxon>
        <taxon>Pentapetalae</taxon>
        <taxon>rosids</taxon>
        <taxon>fabids</taxon>
        <taxon>Fagales</taxon>
        <taxon>Fagaceae</taxon>
        <taxon>Quercus</taxon>
    </lineage>
</organism>
<dbReference type="EMBL" id="PKMF04000003">
    <property type="protein sequence ID" value="KAK7861267.1"/>
    <property type="molecule type" value="Genomic_DNA"/>
</dbReference>
<protein>
    <submittedName>
        <fullName evidence="2">Nac domain-containing protein 62</fullName>
    </submittedName>
</protein>
<dbReference type="GO" id="GO:0003677">
    <property type="term" value="F:DNA binding"/>
    <property type="evidence" value="ECO:0007669"/>
    <property type="project" value="InterPro"/>
</dbReference>
<sequence length="113" mass="12651">MTQNGSSLVPGISRTPTATERTGLPKSGYWKVPVKDRKVKARGTNNVIGTKGRVRGGVRTNRVMHEYHPTVNLPHQLSKKNIREQHEWIKSDQLVGTTLCWDEGPIALLLKNL</sequence>
<comment type="caution">
    <text evidence="2">The sequence shown here is derived from an EMBL/GenBank/DDBJ whole genome shotgun (WGS) entry which is preliminary data.</text>
</comment>
<evidence type="ECO:0000313" key="2">
    <source>
        <dbReference type="EMBL" id="KAK7861267.1"/>
    </source>
</evidence>
<dbReference type="GO" id="GO:0006355">
    <property type="term" value="P:regulation of DNA-templated transcription"/>
    <property type="evidence" value="ECO:0007669"/>
    <property type="project" value="InterPro"/>
</dbReference>
<reference evidence="2" key="1">
    <citation type="submission" date="2017-12" db="EMBL/GenBank/DDBJ databases">
        <authorList>
            <person name="Barbosa P."/>
            <person name="Usie A."/>
            <person name="Ramos A.M."/>
        </authorList>
    </citation>
    <scope>NUCLEOTIDE SEQUENCE</scope>
    <source>
        <strain evidence="2">HL8</strain>
        <tissue evidence="2">Leaves</tissue>
    </source>
</reference>
<name>A0AAW0MGG0_QUESU</name>
<dbReference type="InterPro" id="IPR036093">
    <property type="entry name" value="NAC_dom_sf"/>
</dbReference>
<dbReference type="AlphaFoldDB" id="A0AAW0MGG0"/>
<dbReference type="SUPFAM" id="SSF101941">
    <property type="entry name" value="NAC domain"/>
    <property type="match status" value="1"/>
</dbReference>
<gene>
    <name evidence="2" type="primary">NAC062</name>
    <name evidence="2" type="ORF">CFP56_024314</name>
</gene>
<feature type="region of interest" description="Disordered" evidence="1">
    <location>
        <begin position="1"/>
        <end position="28"/>
    </location>
</feature>
<accession>A0AAW0MGG0</accession>
<dbReference type="Gene3D" id="2.170.150.80">
    <property type="entry name" value="NAC domain"/>
    <property type="match status" value="1"/>
</dbReference>
<reference evidence="2" key="3">
    <citation type="submission" date="2023-07" db="EMBL/GenBank/DDBJ databases">
        <title>An improved reference 1 genome and first organelle genomes of Quercus suber.</title>
        <authorList>
            <consortium name="Genosuber Consortium"/>
            <person name="Usie A."/>
            <person name="Serra O."/>
            <person name="Barros P."/>
        </authorList>
    </citation>
    <scope>NUCLEOTIDE SEQUENCE</scope>
    <source>
        <strain evidence="2">HL8</strain>
        <tissue evidence="2">Leaves</tissue>
    </source>
</reference>
<proteinExistence type="predicted"/>